<dbReference type="OrthoDB" id="10066840at2759"/>
<dbReference type="InterPro" id="IPR000033">
    <property type="entry name" value="LDLR_classB_rpt"/>
</dbReference>
<evidence type="ECO:0000256" key="3">
    <source>
        <dbReference type="ARBA" id="ARBA00022737"/>
    </source>
</evidence>
<organism evidence="9 10">
    <name type="scientific">Haemaphysalis longicornis</name>
    <name type="common">Bush tick</name>
    <dbReference type="NCBI Taxonomy" id="44386"/>
    <lineage>
        <taxon>Eukaryota</taxon>
        <taxon>Metazoa</taxon>
        <taxon>Ecdysozoa</taxon>
        <taxon>Arthropoda</taxon>
        <taxon>Chelicerata</taxon>
        <taxon>Arachnida</taxon>
        <taxon>Acari</taxon>
        <taxon>Parasitiformes</taxon>
        <taxon>Ixodida</taxon>
        <taxon>Ixodoidea</taxon>
        <taxon>Ixodidae</taxon>
        <taxon>Haemaphysalinae</taxon>
        <taxon>Haemaphysalis</taxon>
    </lineage>
</organism>
<dbReference type="InterPro" id="IPR050778">
    <property type="entry name" value="Cueball_EGF_LRP_Nidogen"/>
</dbReference>
<keyword evidence="3" id="KW-0677">Repeat</keyword>
<feature type="repeat" description="LDL-receptor class B" evidence="6">
    <location>
        <begin position="109"/>
        <end position="150"/>
    </location>
</feature>
<name>A0A9J6GDI0_HAELO</name>
<dbReference type="AlphaFoldDB" id="A0A9J6GDI0"/>
<evidence type="ECO:0000256" key="6">
    <source>
        <dbReference type="PROSITE-ProRule" id="PRU00461"/>
    </source>
</evidence>
<evidence type="ECO:0000256" key="8">
    <source>
        <dbReference type="SAM" id="Phobius"/>
    </source>
</evidence>
<keyword evidence="8" id="KW-1133">Transmembrane helix</keyword>
<evidence type="ECO:0008006" key="11">
    <source>
        <dbReference type="Google" id="ProtNLM"/>
    </source>
</evidence>
<proteinExistence type="predicted"/>
<dbReference type="PROSITE" id="PS51120">
    <property type="entry name" value="LDLRB"/>
    <property type="match status" value="3"/>
</dbReference>
<dbReference type="InterPro" id="IPR011042">
    <property type="entry name" value="6-blade_b-propeller_TolB-like"/>
</dbReference>
<dbReference type="VEuPathDB" id="VectorBase:HLOH_042020"/>
<evidence type="ECO:0000256" key="5">
    <source>
        <dbReference type="ARBA" id="ARBA00023180"/>
    </source>
</evidence>
<dbReference type="OMA" id="HESYIYW"/>
<feature type="transmembrane region" description="Helical" evidence="8">
    <location>
        <begin position="214"/>
        <end position="235"/>
    </location>
</feature>
<evidence type="ECO:0000313" key="9">
    <source>
        <dbReference type="EMBL" id="KAH9373139.1"/>
    </source>
</evidence>
<gene>
    <name evidence="9" type="ORF">HPB48_004884</name>
</gene>
<dbReference type="PANTHER" id="PTHR46513">
    <property type="entry name" value="VITELLOGENIN RECEPTOR-LIKE PROTEIN-RELATED-RELATED"/>
    <property type="match status" value="1"/>
</dbReference>
<keyword evidence="8" id="KW-0472">Membrane</keyword>
<keyword evidence="8" id="KW-0812">Transmembrane</keyword>
<dbReference type="SUPFAM" id="SSF63825">
    <property type="entry name" value="YWTD domain"/>
    <property type="match status" value="1"/>
</dbReference>
<dbReference type="PANTHER" id="PTHR46513:SF41">
    <property type="entry name" value="LOW-DENSITY LIPOPROTEIN RECEPTOR-RELATED PROTEIN"/>
    <property type="match status" value="1"/>
</dbReference>
<feature type="repeat" description="LDL-receptor class B" evidence="6">
    <location>
        <begin position="65"/>
        <end position="108"/>
    </location>
</feature>
<reference evidence="9 10" key="1">
    <citation type="journal article" date="2020" name="Cell">
        <title>Large-Scale Comparative Analyses of Tick Genomes Elucidate Their Genetic Diversity and Vector Capacities.</title>
        <authorList>
            <consortium name="Tick Genome and Microbiome Consortium (TIGMIC)"/>
            <person name="Jia N."/>
            <person name="Wang J."/>
            <person name="Shi W."/>
            <person name="Du L."/>
            <person name="Sun Y."/>
            <person name="Zhan W."/>
            <person name="Jiang J.F."/>
            <person name="Wang Q."/>
            <person name="Zhang B."/>
            <person name="Ji P."/>
            <person name="Bell-Sakyi L."/>
            <person name="Cui X.M."/>
            <person name="Yuan T.T."/>
            <person name="Jiang B.G."/>
            <person name="Yang W.F."/>
            <person name="Lam T.T."/>
            <person name="Chang Q.C."/>
            <person name="Ding S.J."/>
            <person name="Wang X.J."/>
            <person name="Zhu J.G."/>
            <person name="Ruan X.D."/>
            <person name="Zhao L."/>
            <person name="Wei J.T."/>
            <person name="Ye R.Z."/>
            <person name="Que T.C."/>
            <person name="Du C.H."/>
            <person name="Zhou Y.H."/>
            <person name="Cheng J.X."/>
            <person name="Dai P.F."/>
            <person name="Guo W.B."/>
            <person name="Han X.H."/>
            <person name="Huang E.J."/>
            <person name="Li L.F."/>
            <person name="Wei W."/>
            <person name="Gao Y.C."/>
            <person name="Liu J.Z."/>
            <person name="Shao H.Z."/>
            <person name="Wang X."/>
            <person name="Wang C.C."/>
            <person name="Yang T.C."/>
            <person name="Huo Q.B."/>
            <person name="Li W."/>
            <person name="Chen H.Y."/>
            <person name="Chen S.E."/>
            <person name="Zhou L.G."/>
            <person name="Ni X.B."/>
            <person name="Tian J.H."/>
            <person name="Sheng Y."/>
            <person name="Liu T."/>
            <person name="Pan Y.S."/>
            <person name="Xia L.Y."/>
            <person name="Li J."/>
            <person name="Zhao F."/>
            <person name="Cao W.C."/>
        </authorList>
    </citation>
    <scope>NUCLEOTIDE SEQUENCE [LARGE SCALE GENOMIC DNA]</scope>
    <source>
        <strain evidence="9">HaeL-2018</strain>
    </source>
</reference>
<evidence type="ECO:0000256" key="7">
    <source>
        <dbReference type="SAM" id="MobiDB-lite"/>
    </source>
</evidence>
<sequence>MEAIIDSDLEAADGLALDWIAKNIYWADSRRKAIEVARADGSSRKLLINLDLDEPRALALFPEKGCIFWSDWGKLPKIERSFLDGSARRVIIATDLGWPNGLAIDYEMERLYWVDAQLDCIEFSDLNGKSRQKLIEGVSHPFGLTQHESYIYWTDWHTKAIEKAHKETGAERVIIRDNIEYLMEIKMVARSRQTGKALCYWVCRILALQEASTYIALSVVGVALVLLLVGALLIWCKKARGDRSLEREPVPHMARYSNHSPGPADYLDKKPWGWASKVRYDNHEAGLVGLGGGGKEKLDNLEVAALVSKRLGELESGVLTLPSVGSNSKGTLYSLGLQGCPTPPSPPRVACPRHSPHSVRGGSLRRTLPHDYHHHHLPSVETDI</sequence>
<dbReference type="Proteomes" id="UP000821853">
    <property type="component" value="Chromosome 4"/>
</dbReference>
<keyword evidence="2" id="KW-0732">Signal</keyword>
<protein>
    <recommendedName>
        <fullName evidence="11">Low-density lipoprotein receptor-related protein 6</fullName>
    </recommendedName>
</protein>
<evidence type="ECO:0000256" key="4">
    <source>
        <dbReference type="ARBA" id="ARBA00023157"/>
    </source>
</evidence>
<dbReference type="Pfam" id="PF00058">
    <property type="entry name" value="Ldl_recept_b"/>
    <property type="match status" value="3"/>
</dbReference>
<dbReference type="SMART" id="SM00135">
    <property type="entry name" value="LY"/>
    <property type="match status" value="4"/>
</dbReference>
<accession>A0A9J6GDI0</accession>
<keyword evidence="10" id="KW-1185">Reference proteome</keyword>
<evidence type="ECO:0000256" key="1">
    <source>
        <dbReference type="ARBA" id="ARBA00022536"/>
    </source>
</evidence>
<dbReference type="FunFam" id="2.120.10.30:FF:000241">
    <property type="entry name" value="Low-density lipoprotein receptor-related protein 6"/>
    <property type="match status" value="1"/>
</dbReference>
<evidence type="ECO:0000256" key="2">
    <source>
        <dbReference type="ARBA" id="ARBA00022729"/>
    </source>
</evidence>
<feature type="region of interest" description="Disordered" evidence="7">
    <location>
        <begin position="344"/>
        <end position="384"/>
    </location>
</feature>
<keyword evidence="4" id="KW-1015">Disulfide bond</keyword>
<keyword evidence="5" id="KW-0325">Glycoprotein</keyword>
<evidence type="ECO:0000313" key="10">
    <source>
        <dbReference type="Proteomes" id="UP000821853"/>
    </source>
</evidence>
<keyword evidence="1" id="KW-0245">EGF-like domain</keyword>
<dbReference type="Gene3D" id="2.120.10.30">
    <property type="entry name" value="TolB, C-terminal domain"/>
    <property type="match status" value="1"/>
</dbReference>
<dbReference type="EMBL" id="JABSTR010000006">
    <property type="protein sequence ID" value="KAH9373139.1"/>
    <property type="molecule type" value="Genomic_DNA"/>
</dbReference>
<comment type="caution">
    <text evidence="9">The sequence shown here is derived from an EMBL/GenBank/DDBJ whole genome shotgun (WGS) entry which is preliminary data.</text>
</comment>
<feature type="repeat" description="LDL-receptor class B" evidence="6">
    <location>
        <begin position="22"/>
        <end position="64"/>
    </location>
</feature>